<evidence type="ECO:0000313" key="1">
    <source>
        <dbReference type="EMBL" id="APZ53125.1"/>
    </source>
</evidence>
<reference evidence="1 2" key="1">
    <citation type="submission" date="2016-04" db="EMBL/GenBank/DDBJ databases">
        <title>Deep-sea bacteria in the southern Pacific.</title>
        <authorList>
            <person name="Tang K."/>
        </authorList>
    </citation>
    <scope>NUCLEOTIDE SEQUENCE [LARGE SCALE GENOMIC DNA]</scope>
    <source>
        <strain evidence="1 2">JLT2014</strain>
    </source>
</reference>
<dbReference type="Pfam" id="PF13671">
    <property type="entry name" value="AAA_33"/>
    <property type="match status" value="1"/>
</dbReference>
<dbReference type="AlphaFoldDB" id="A0A1P8UUQ8"/>
<keyword evidence="2" id="KW-1185">Reference proteome</keyword>
<gene>
    <name evidence="1" type="ORF">Ga0080574_TMP2791</name>
</gene>
<dbReference type="KEGG" id="paby:Ga0080574_TMP2791"/>
<sequence length="227" mass="26094">MRLEVLTDALWTCCKTGRMLTGEHPEPHSAVVDHIRPHNGDPDLFWDRDNLQAVTKEWHDSIKQARERADKAAAIHPKWLKPSLVPLTIVCGPACSGKTTWAQEQASPSDLIIDLDRIAADISGEPLHGWSRERWLNAALWRRNNMLGDLSRKSDHPAAWLIVSEPKARHREWWAQTLKPERIVVLEVDEPECMRRAEAEGRDLNATEATVTRWWAEYDRRIGDERP</sequence>
<dbReference type="Proteomes" id="UP000187059">
    <property type="component" value="Chromosome"/>
</dbReference>
<name>A0A1P8UUQ8_9RHOB</name>
<evidence type="ECO:0000313" key="2">
    <source>
        <dbReference type="Proteomes" id="UP000187059"/>
    </source>
</evidence>
<dbReference type="SUPFAM" id="SSF52540">
    <property type="entry name" value="P-loop containing nucleoside triphosphate hydrolases"/>
    <property type="match status" value="1"/>
</dbReference>
<dbReference type="InterPro" id="IPR027417">
    <property type="entry name" value="P-loop_NTPase"/>
</dbReference>
<accession>A0A1P8UUQ8</accession>
<dbReference type="STRING" id="1250539.Ga0080574_TMP2791"/>
<proteinExistence type="predicted"/>
<dbReference type="Gene3D" id="3.40.50.300">
    <property type="entry name" value="P-loop containing nucleotide triphosphate hydrolases"/>
    <property type="match status" value="1"/>
</dbReference>
<dbReference type="EMBL" id="CP015093">
    <property type="protein sequence ID" value="APZ53125.1"/>
    <property type="molecule type" value="Genomic_DNA"/>
</dbReference>
<organism evidence="1 2">
    <name type="scientific">Salipiger abyssi</name>
    <dbReference type="NCBI Taxonomy" id="1250539"/>
    <lineage>
        <taxon>Bacteria</taxon>
        <taxon>Pseudomonadati</taxon>
        <taxon>Pseudomonadota</taxon>
        <taxon>Alphaproteobacteria</taxon>
        <taxon>Rhodobacterales</taxon>
        <taxon>Roseobacteraceae</taxon>
        <taxon>Salipiger</taxon>
    </lineage>
</organism>
<protein>
    <submittedName>
        <fullName evidence="1">AAA domain-containing protein</fullName>
    </submittedName>
</protein>